<gene>
    <name evidence="1" type="ORF">BB561_003898</name>
</gene>
<proteinExistence type="predicted"/>
<organism evidence="1 2">
    <name type="scientific">Smittium simulii</name>
    <dbReference type="NCBI Taxonomy" id="133385"/>
    <lineage>
        <taxon>Eukaryota</taxon>
        <taxon>Fungi</taxon>
        <taxon>Fungi incertae sedis</taxon>
        <taxon>Zoopagomycota</taxon>
        <taxon>Kickxellomycotina</taxon>
        <taxon>Harpellomycetes</taxon>
        <taxon>Harpellales</taxon>
        <taxon>Legeriomycetaceae</taxon>
        <taxon>Smittium</taxon>
    </lineage>
</organism>
<evidence type="ECO:0000313" key="1">
    <source>
        <dbReference type="EMBL" id="PVU92319.1"/>
    </source>
</evidence>
<comment type="caution">
    <text evidence="1">The sequence shown here is derived from an EMBL/GenBank/DDBJ whole genome shotgun (WGS) entry which is preliminary data.</text>
</comment>
<evidence type="ECO:0000313" key="2">
    <source>
        <dbReference type="Proteomes" id="UP000245383"/>
    </source>
</evidence>
<dbReference type="AlphaFoldDB" id="A0A2T9YJ33"/>
<name>A0A2T9YJ33_9FUNG</name>
<dbReference type="Proteomes" id="UP000245383">
    <property type="component" value="Unassembled WGS sequence"/>
</dbReference>
<keyword evidence="2" id="KW-1185">Reference proteome</keyword>
<sequence>MVDIKKSISTTSQVIKIIHELWPKVKSLKSKGQIFVQDMQERISDMCFMVK</sequence>
<accession>A0A2T9YJ33</accession>
<reference evidence="1 2" key="1">
    <citation type="journal article" date="2018" name="MBio">
        <title>Comparative Genomics Reveals the Core Gene Toolbox for the Fungus-Insect Symbiosis.</title>
        <authorList>
            <person name="Wang Y."/>
            <person name="Stata M."/>
            <person name="Wang W."/>
            <person name="Stajich J.E."/>
            <person name="White M.M."/>
            <person name="Moncalvo J.M."/>
        </authorList>
    </citation>
    <scope>NUCLEOTIDE SEQUENCE [LARGE SCALE GENOMIC DNA]</scope>
    <source>
        <strain evidence="1 2">SWE-8-4</strain>
    </source>
</reference>
<dbReference type="EMBL" id="MBFR01000166">
    <property type="protein sequence ID" value="PVU92319.1"/>
    <property type="molecule type" value="Genomic_DNA"/>
</dbReference>
<protein>
    <submittedName>
        <fullName evidence="1">Uncharacterized protein</fullName>
    </submittedName>
</protein>